<dbReference type="eggNOG" id="COG3688">
    <property type="taxonomic scope" value="Bacteria"/>
</dbReference>
<protein>
    <recommendedName>
        <fullName evidence="3">Tetracycline resistance protein</fullName>
    </recommendedName>
</protein>
<dbReference type="KEGG" id="ccb:Clocel_3751"/>
<dbReference type="Proteomes" id="UP000002730">
    <property type="component" value="Chromosome"/>
</dbReference>
<dbReference type="AlphaFoldDB" id="D9SXB8"/>
<dbReference type="OrthoDB" id="9792160at2"/>
<dbReference type="HOGENOM" id="CLU_101326_1_0_9"/>
<dbReference type="STRING" id="573061.Clocel_3751"/>
<dbReference type="PANTHER" id="PTHR34547">
    <property type="entry name" value="YACP-LIKE NYN DOMAIN PROTEIN"/>
    <property type="match status" value="1"/>
</dbReference>
<evidence type="ECO:0008006" key="3">
    <source>
        <dbReference type="Google" id="ProtNLM"/>
    </source>
</evidence>
<proteinExistence type="predicted"/>
<dbReference type="Pfam" id="PF05991">
    <property type="entry name" value="NYN_YacP"/>
    <property type="match status" value="1"/>
</dbReference>
<sequence>MRYIYIDGYNILNSWPNLKPKNDTEFEGARQSLIEKMQNYGGYNGDNIFIIFDAHLVQGSLEKEEIVGNVTVVFTKEGETADSYIERTVNNLGRRKNVLVVTNDSLEQQLIFQRGAIRMSSLEFYHEVKNIEKTIKEQTKLLSYRKTDRIEDSLDEKILKKLEKMRRGC</sequence>
<keyword evidence="2" id="KW-1185">Reference proteome</keyword>
<evidence type="ECO:0000313" key="1">
    <source>
        <dbReference type="EMBL" id="ADL53421.1"/>
    </source>
</evidence>
<accession>D9SXB8</accession>
<reference evidence="1 2" key="1">
    <citation type="submission" date="2010-08" db="EMBL/GenBank/DDBJ databases">
        <title>Complete sequence of Clostridium cellulovorans 743B.</title>
        <authorList>
            <consortium name="US DOE Joint Genome Institute"/>
            <person name="Lucas S."/>
            <person name="Copeland A."/>
            <person name="Lapidus A."/>
            <person name="Cheng J.-F."/>
            <person name="Bruce D."/>
            <person name="Goodwin L."/>
            <person name="Pitluck S."/>
            <person name="Chertkov O."/>
            <person name="Detter J.C."/>
            <person name="Han C."/>
            <person name="Tapia R."/>
            <person name="Land M."/>
            <person name="Hauser L."/>
            <person name="Chang Y.-J."/>
            <person name="Jeffries C."/>
            <person name="Kyrpides N."/>
            <person name="Ivanova N."/>
            <person name="Mikhailova N."/>
            <person name="Hemme C.L."/>
            <person name="Woyke T."/>
        </authorList>
    </citation>
    <scope>NUCLEOTIDE SEQUENCE [LARGE SCALE GENOMIC DNA]</scope>
    <source>
        <strain evidence="2">ATCC 35296 / DSM 3052 / OCM 3 / 743B</strain>
    </source>
</reference>
<organism evidence="1 2">
    <name type="scientific">Clostridium cellulovorans (strain ATCC 35296 / DSM 3052 / OCM 3 / 743B)</name>
    <dbReference type="NCBI Taxonomy" id="573061"/>
    <lineage>
        <taxon>Bacteria</taxon>
        <taxon>Bacillati</taxon>
        <taxon>Bacillota</taxon>
        <taxon>Clostridia</taxon>
        <taxon>Eubacteriales</taxon>
        <taxon>Clostridiaceae</taxon>
        <taxon>Clostridium</taxon>
    </lineage>
</organism>
<gene>
    <name evidence="1" type="ordered locus">Clocel_3751</name>
</gene>
<dbReference type="EMBL" id="CP002160">
    <property type="protein sequence ID" value="ADL53421.1"/>
    <property type="molecule type" value="Genomic_DNA"/>
</dbReference>
<dbReference type="PANTHER" id="PTHR34547:SF1">
    <property type="entry name" value="YACP-LIKE NYN DOMAIN PROTEIN"/>
    <property type="match status" value="1"/>
</dbReference>
<evidence type="ECO:0000313" key="2">
    <source>
        <dbReference type="Proteomes" id="UP000002730"/>
    </source>
</evidence>
<dbReference type="CDD" id="cd10912">
    <property type="entry name" value="PIN_YacP-like"/>
    <property type="match status" value="1"/>
</dbReference>
<dbReference type="InterPro" id="IPR010298">
    <property type="entry name" value="YacP-like"/>
</dbReference>
<dbReference type="RefSeq" id="WP_010073759.1">
    <property type="nucleotide sequence ID" value="NC_014393.1"/>
</dbReference>
<name>D9SXB8_CLOC7</name>